<dbReference type="AlphaFoldDB" id="A0A150IXW2"/>
<dbReference type="Proteomes" id="UP000075578">
    <property type="component" value="Unassembled WGS sequence"/>
</dbReference>
<evidence type="ECO:0000313" key="2">
    <source>
        <dbReference type="EMBL" id="KYC49836.1"/>
    </source>
</evidence>
<sequence length="64" mass="8126">MTNLFLNSYYFHQKTRREFYEMKKKQNLKAVTKIIIECFIISLLWFFIIFVKFIYLYQLKLRFI</sequence>
<name>A0A150IXW2_9EURY</name>
<evidence type="ECO:0000313" key="3">
    <source>
        <dbReference type="EMBL" id="KYC49838.1"/>
    </source>
</evidence>
<keyword evidence="1" id="KW-1133">Transmembrane helix</keyword>
<evidence type="ECO:0000313" key="4">
    <source>
        <dbReference type="Proteomes" id="UP000075578"/>
    </source>
</evidence>
<organism evidence="2 4">
    <name type="scientific">Candidatus Methanofastidiosum methylothiophilum</name>
    <dbReference type="NCBI Taxonomy" id="1705564"/>
    <lineage>
        <taxon>Archaea</taxon>
        <taxon>Methanobacteriati</taxon>
        <taxon>Methanobacteriota</taxon>
        <taxon>Stenosarchaea group</taxon>
        <taxon>Candidatus Methanofastidiosia</taxon>
        <taxon>Candidatus Methanofastidiosales</taxon>
        <taxon>Candidatus Methanofastidiosaceae</taxon>
        <taxon>Candidatus Methanofastidiosum</taxon>
    </lineage>
</organism>
<keyword evidence="1" id="KW-0472">Membrane</keyword>
<dbReference type="EMBL" id="LNGD01000093">
    <property type="protein sequence ID" value="KYC49838.1"/>
    <property type="molecule type" value="Genomic_DNA"/>
</dbReference>
<evidence type="ECO:0000256" key="1">
    <source>
        <dbReference type="SAM" id="Phobius"/>
    </source>
</evidence>
<reference evidence="2 4" key="1">
    <citation type="journal article" date="2016" name="ISME J.">
        <title>Chasing the elusive Euryarchaeota class WSA2: genomes reveal a uniquely fastidious methyl-reducing methanogen.</title>
        <authorList>
            <person name="Nobu M.K."/>
            <person name="Narihiro T."/>
            <person name="Kuroda K."/>
            <person name="Mei R."/>
            <person name="Liu W.T."/>
        </authorList>
    </citation>
    <scope>NUCLEOTIDE SEQUENCE [LARGE SCALE GENOMIC DNA]</scope>
    <source>
        <strain evidence="2">U1lsi0528_Bin089</strain>
    </source>
</reference>
<keyword evidence="1" id="KW-0812">Transmembrane</keyword>
<accession>A0A150IXW2</accession>
<proteinExistence type="predicted"/>
<feature type="transmembrane region" description="Helical" evidence="1">
    <location>
        <begin position="34"/>
        <end position="57"/>
    </location>
</feature>
<dbReference type="EMBL" id="LNGD01000093">
    <property type="protein sequence ID" value="KYC49836.1"/>
    <property type="molecule type" value="Genomic_DNA"/>
</dbReference>
<protein>
    <submittedName>
        <fullName evidence="2">Uncharacterized protein</fullName>
    </submittedName>
</protein>
<gene>
    <name evidence="2" type="ORF">AMQ74_01358</name>
    <name evidence="3" type="ORF">AMQ74_01360</name>
</gene>
<comment type="caution">
    <text evidence="2">The sequence shown here is derived from an EMBL/GenBank/DDBJ whole genome shotgun (WGS) entry which is preliminary data.</text>
</comment>